<dbReference type="OrthoDB" id="5341453at2"/>
<dbReference type="RefSeq" id="WP_118916105.1">
    <property type="nucleotide sequence ID" value="NZ_CP032097.1"/>
</dbReference>
<keyword evidence="3" id="KW-1185">Reference proteome</keyword>
<dbReference type="InterPro" id="IPR009091">
    <property type="entry name" value="RCC1/BLIP-II"/>
</dbReference>
<dbReference type="SUPFAM" id="SSF50985">
    <property type="entry name" value="RCC1/BLIP-II"/>
    <property type="match status" value="1"/>
</dbReference>
<name>A0A347U4S5_9BACT</name>
<evidence type="ECO:0000313" key="2">
    <source>
        <dbReference type="EMBL" id="RXI33048.1"/>
    </source>
</evidence>
<protein>
    <submittedName>
        <fullName evidence="2">Uncharacterized protein</fullName>
    </submittedName>
</protein>
<organism evidence="2 4">
    <name type="scientific">Arcobacter ellisii</name>
    <dbReference type="NCBI Taxonomy" id="913109"/>
    <lineage>
        <taxon>Bacteria</taxon>
        <taxon>Pseudomonadati</taxon>
        <taxon>Campylobacterota</taxon>
        <taxon>Epsilonproteobacteria</taxon>
        <taxon>Campylobacterales</taxon>
        <taxon>Arcobacteraceae</taxon>
        <taxon>Arcobacter</taxon>
    </lineage>
</organism>
<sequence length="752" mass="85301">MKLAIKTLFLLFLFINYLFADNYIDSLTLTKIKKLVQKEEEIALAYKKYLLEKGTNPTTIEVLKEQNFLPKGFDSINPFGKVISLKNNEYVINGFSTTDNTLKSNLYDYYYSNRYRTYTKAPLSINESEVQIILSTKEKFIFSNKSKITTTKADAKAKYYLDSNEVLHWYDSSGNYKYSFDKDLLLDENVTLLNEDGTVNSTYKELVKDVSFAGMTVLHKNTTSSTADEYIMIGSSSAVKVKQTTRDIGKTVIQFTRRAGGMIVNGDIYAWGNNANKITGINLGYSGSEGSNRFPVINGLVRLKAKMYDDDSSDGKDFTKYYDQNYFSSPNRPKFVDFFSAVYYGTCGISIKGELYCGGTTGVDYDFGNNFTAVDTNRKGEMLYRSTFFDGKSNKAKKIFANNQIWLILGENGYIYTWGYDTGSGFSGAGELRFNYSCGWFNCSTNSNKLPEVISSTKFSDISYLLTIGHRKMAGLSETGDIYIWGREYLKDNSSSSFETYTCDNKWNNINYDLCSPTKVQTNNSTMATTLKFESIQGGLDAFVAKTDDGKYYKISHPKNKKIEVVSVDESIKGYSEYSESNDLEILSVDFSRKISEQGLSNRYIPSSGIVWINSKNELKGDYFTSSNKDDKIFKNAIKQIKWKKIKVIDDDNGMCGIDINDQMYCWGIQSFYRDGTSYSDYMGNTFMIPVFNTNLYDINKDFLVVEGGNYGYLTSITSGEWSITNSDGKTGAFFMKYPTYIGGFNYEFIFK</sequence>
<gene>
    <name evidence="1" type="ORF">AELL_0148</name>
    <name evidence="2" type="ORF">CP962_01175</name>
</gene>
<dbReference type="AlphaFoldDB" id="A0A347U4S5"/>
<accession>A0A347U4S5</accession>
<evidence type="ECO:0000313" key="3">
    <source>
        <dbReference type="Proteomes" id="UP000262582"/>
    </source>
</evidence>
<dbReference type="Proteomes" id="UP000262582">
    <property type="component" value="Chromosome"/>
</dbReference>
<reference evidence="2 4" key="1">
    <citation type="submission" date="2017-09" db="EMBL/GenBank/DDBJ databases">
        <title>Genomics of the genus Arcobacter.</title>
        <authorList>
            <person name="Perez-Cataluna A."/>
            <person name="Figueras M.J."/>
            <person name="Salas-Masso N."/>
        </authorList>
    </citation>
    <scope>NUCLEOTIDE SEQUENCE [LARGE SCALE GENOMIC DNA]</scope>
    <source>
        <strain evidence="2 4">CECT 7837</strain>
    </source>
</reference>
<dbReference type="EMBL" id="NXIG01000001">
    <property type="protein sequence ID" value="RXI33048.1"/>
    <property type="molecule type" value="Genomic_DNA"/>
</dbReference>
<dbReference type="Gene3D" id="2.130.10.30">
    <property type="entry name" value="Regulator of chromosome condensation 1/beta-lactamase-inhibitor protein II"/>
    <property type="match status" value="1"/>
</dbReference>
<proteinExistence type="predicted"/>
<dbReference type="Proteomes" id="UP000290588">
    <property type="component" value="Unassembled WGS sequence"/>
</dbReference>
<reference evidence="1 3" key="2">
    <citation type="submission" date="2018-08" db="EMBL/GenBank/DDBJ databases">
        <title>Complete genome of the Arcobacter ellisii type strain LMG 26155.</title>
        <authorList>
            <person name="Miller W.G."/>
            <person name="Yee E."/>
            <person name="Bono J.L."/>
        </authorList>
    </citation>
    <scope>NUCLEOTIDE SEQUENCE [LARGE SCALE GENOMIC DNA]</scope>
    <source>
        <strain evidence="1 3">LMG 26155</strain>
    </source>
</reference>
<dbReference type="EMBL" id="CP032097">
    <property type="protein sequence ID" value="AXX93853.1"/>
    <property type="molecule type" value="Genomic_DNA"/>
</dbReference>
<evidence type="ECO:0000313" key="1">
    <source>
        <dbReference type="EMBL" id="AXX93853.1"/>
    </source>
</evidence>
<evidence type="ECO:0000313" key="4">
    <source>
        <dbReference type="Proteomes" id="UP000290588"/>
    </source>
</evidence>
<dbReference type="KEGG" id="aell:AELL_0148"/>